<reference evidence="1" key="1">
    <citation type="journal article" date="2021" name="Proc. Natl. Acad. Sci. U.S.A.">
        <title>A Catalog of Tens of Thousands of Viruses from Human Metagenomes Reveals Hidden Associations with Chronic Diseases.</title>
        <authorList>
            <person name="Tisza M.J."/>
            <person name="Buck C.B."/>
        </authorList>
    </citation>
    <scope>NUCLEOTIDE SEQUENCE</scope>
    <source>
        <strain evidence="1">CtuWX8</strain>
    </source>
</reference>
<dbReference type="EMBL" id="BK015831">
    <property type="protein sequence ID" value="DAE27206.1"/>
    <property type="molecule type" value="Genomic_DNA"/>
</dbReference>
<accession>A0A8S5R713</accession>
<sequence length="36" mass="3953">MFPGDPFVRTGLNAIIEGPFTDIILGIDIPSEYFPV</sequence>
<name>A0A8S5R713_9VIRU</name>
<organism evidence="1">
    <name type="scientific">virus sp. ctuWX8</name>
    <dbReference type="NCBI Taxonomy" id="2826816"/>
    <lineage>
        <taxon>Viruses</taxon>
    </lineage>
</organism>
<proteinExistence type="predicted"/>
<evidence type="ECO:0000313" key="1">
    <source>
        <dbReference type="EMBL" id="DAE27206.1"/>
    </source>
</evidence>
<protein>
    <submittedName>
        <fullName evidence="1">Uncharacterized protein</fullName>
    </submittedName>
</protein>